<gene>
    <name evidence="1" type="ORF">AMST5_01870</name>
</gene>
<proteinExistence type="predicted"/>
<reference evidence="1" key="1">
    <citation type="submission" date="2023-07" db="EMBL/GenBank/DDBJ databases">
        <authorList>
            <person name="Pelsma A.J. K."/>
        </authorList>
    </citation>
    <scope>NUCLEOTIDE SEQUENCE</scope>
</reference>
<dbReference type="EMBL" id="OY288114">
    <property type="protein sequence ID" value="CAJ0866549.1"/>
    <property type="molecule type" value="Genomic_DNA"/>
</dbReference>
<protein>
    <submittedName>
        <fullName evidence="1">Uncharacterized protein</fullName>
    </submittedName>
</protein>
<accession>A0AA48RAN6</accession>
<organism evidence="1">
    <name type="scientific">freshwater sediment metagenome</name>
    <dbReference type="NCBI Taxonomy" id="556182"/>
    <lineage>
        <taxon>unclassified sequences</taxon>
        <taxon>metagenomes</taxon>
        <taxon>ecological metagenomes</taxon>
    </lineage>
</organism>
<dbReference type="AlphaFoldDB" id="A0AA48RAN6"/>
<name>A0AA48RAN6_9ZZZZ</name>
<evidence type="ECO:0000313" key="1">
    <source>
        <dbReference type="EMBL" id="CAJ0866549.1"/>
    </source>
</evidence>
<sequence>MIALRARDNGQYLAAVLAPRSVRCTPDPQRALSFPTGSAARAFLREHGLADYFEPVARAGTAGVPLRTKDNRRRAV</sequence>